<evidence type="ECO:0000256" key="2">
    <source>
        <dbReference type="ARBA" id="ARBA00023052"/>
    </source>
</evidence>
<dbReference type="CDD" id="cd07035">
    <property type="entry name" value="TPP_PYR_POX_like"/>
    <property type="match status" value="1"/>
</dbReference>
<dbReference type="GO" id="GO:0003984">
    <property type="term" value="F:acetolactate synthase activity"/>
    <property type="evidence" value="ECO:0007669"/>
    <property type="project" value="UniProtKB-EC"/>
</dbReference>
<feature type="domain" description="Thiamine pyrophosphate enzyme N-terminal TPP-binding" evidence="4">
    <location>
        <begin position="8"/>
        <end position="136"/>
    </location>
</feature>
<dbReference type="InterPro" id="IPR029061">
    <property type="entry name" value="THDP-binding"/>
</dbReference>
<evidence type="ECO:0000259" key="4">
    <source>
        <dbReference type="Pfam" id="PF02776"/>
    </source>
</evidence>
<dbReference type="InterPro" id="IPR011766">
    <property type="entry name" value="TPP_enzyme_TPP-bd"/>
</dbReference>
<dbReference type="GO" id="GO:0009097">
    <property type="term" value="P:isoleucine biosynthetic process"/>
    <property type="evidence" value="ECO:0007669"/>
    <property type="project" value="TreeGrafter"/>
</dbReference>
<keyword evidence="5" id="KW-0808">Transferase</keyword>
<dbReference type="Proteomes" id="UP000576969">
    <property type="component" value="Unassembled WGS sequence"/>
</dbReference>
<dbReference type="PROSITE" id="PS00187">
    <property type="entry name" value="TPP_ENZYMES"/>
    <property type="match status" value="1"/>
</dbReference>
<dbReference type="NCBIfam" id="NF006203">
    <property type="entry name" value="PRK08327.1"/>
    <property type="match status" value="1"/>
</dbReference>
<dbReference type="EC" id="2.2.1.6" evidence="5"/>
<evidence type="ECO:0000313" key="5">
    <source>
        <dbReference type="EMBL" id="NYE19269.1"/>
    </source>
</evidence>
<dbReference type="InterPro" id="IPR029035">
    <property type="entry name" value="DHS-like_NAD/FAD-binding_dom"/>
</dbReference>
<evidence type="ECO:0000259" key="3">
    <source>
        <dbReference type="Pfam" id="PF02775"/>
    </source>
</evidence>
<dbReference type="GO" id="GO:0005948">
    <property type="term" value="C:acetolactate synthase complex"/>
    <property type="evidence" value="ECO:0007669"/>
    <property type="project" value="TreeGrafter"/>
</dbReference>
<dbReference type="Gene3D" id="3.40.50.1220">
    <property type="entry name" value="TPP-binding domain"/>
    <property type="match status" value="1"/>
</dbReference>
<dbReference type="SUPFAM" id="SSF52467">
    <property type="entry name" value="DHS-like NAD/FAD-binding domain"/>
    <property type="match status" value="1"/>
</dbReference>
<reference evidence="5 6" key="1">
    <citation type="submission" date="2020-07" db="EMBL/GenBank/DDBJ databases">
        <title>Sequencing the genomes of 1000 actinobacteria strains.</title>
        <authorList>
            <person name="Klenk H.-P."/>
        </authorList>
    </citation>
    <scope>NUCLEOTIDE SEQUENCE [LARGE SCALE GENOMIC DNA]</scope>
    <source>
        <strain evidence="5 6">DSM 24662</strain>
    </source>
</reference>
<evidence type="ECO:0000313" key="6">
    <source>
        <dbReference type="Proteomes" id="UP000576969"/>
    </source>
</evidence>
<dbReference type="AlphaFoldDB" id="A0A7Y9KKZ6"/>
<dbReference type="GO" id="GO:0009099">
    <property type="term" value="P:L-valine biosynthetic process"/>
    <property type="evidence" value="ECO:0007669"/>
    <property type="project" value="TreeGrafter"/>
</dbReference>
<dbReference type="RefSeq" id="WP_179488490.1">
    <property type="nucleotide sequence ID" value="NZ_JACCBV010000001.1"/>
</dbReference>
<dbReference type="SUPFAM" id="SSF52518">
    <property type="entry name" value="Thiamin diphosphate-binding fold (THDP-binding)"/>
    <property type="match status" value="2"/>
</dbReference>
<dbReference type="GO" id="GO:0050660">
    <property type="term" value="F:flavin adenine dinucleotide binding"/>
    <property type="evidence" value="ECO:0007669"/>
    <property type="project" value="TreeGrafter"/>
</dbReference>
<keyword evidence="2" id="KW-0786">Thiamine pyrophosphate</keyword>
<dbReference type="GO" id="GO:0000287">
    <property type="term" value="F:magnesium ion binding"/>
    <property type="evidence" value="ECO:0007669"/>
    <property type="project" value="InterPro"/>
</dbReference>
<dbReference type="PANTHER" id="PTHR18968:SF164">
    <property type="entry name" value="PYRUVATE DECARBOXYLASE"/>
    <property type="match status" value="1"/>
</dbReference>
<evidence type="ECO:0000256" key="1">
    <source>
        <dbReference type="ARBA" id="ARBA00007812"/>
    </source>
</evidence>
<comment type="caution">
    <text evidence="5">The sequence shown here is derived from an EMBL/GenBank/DDBJ whole genome shotgun (WGS) entry which is preliminary data.</text>
</comment>
<dbReference type="EMBL" id="JACCBV010000001">
    <property type="protein sequence ID" value="NYE19269.1"/>
    <property type="molecule type" value="Genomic_DNA"/>
</dbReference>
<dbReference type="InterPro" id="IPR012001">
    <property type="entry name" value="Thiamin_PyroP_enz_TPP-bd_dom"/>
</dbReference>
<protein>
    <submittedName>
        <fullName evidence="5">Acetolactate synthase-1/2/3 large subunit</fullName>
        <ecNumber evidence="5">2.2.1.6</ecNumber>
    </submittedName>
</protein>
<dbReference type="Pfam" id="PF02776">
    <property type="entry name" value="TPP_enzyme_N"/>
    <property type="match status" value="1"/>
</dbReference>
<dbReference type="InterPro" id="IPR045229">
    <property type="entry name" value="TPP_enz"/>
</dbReference>
<dbReference type="PANTHER" id="PTHR18968">
    <property type="entry name" value="THIAMINE PYROPHOSPHATE ENZYMES"/>
    <property type="match status" value="1"/>
</dbReference>
<sequence>MTGGSRETAARAVIEGLTAYGVEVVFGNLGSDHTALIDALADLHEQGERVPAVVLAPHEASALAAAHGYALVRGRAQAVFVHVDVGTANLGGAVHNAARARVPVLLFAGLTPYTMEGELPGSRNSYPNHLQDIPDQHGLVRPYVKWSYDLRTGANARQLVSRALQLAQSSPQGPVYLTGAREVLASVSTGRDVDPQRWRAVEQSPLQRSLVEEILAAVAGAEFPVLVTSSLGRDPDSVAVLVELAEALGLGVVEAVPDVLSFPADHELHVGFMAEPLLSRADVLIAVDTHAPWMPTRATPRDDARIFVLGPDPLNERTPLWYLEAEAFARADSPVALRQLRDGVRELADRGDVGGRRARLAAEHAAQRERWRGERDGGAGRLTVPLVCATLERAIDPSTIVLNEAISNAETVFRHLPRTHPGTRFASGGSSLGWSSAAAVGIKLARPDATVVSIVGDGSYFLSEPSSSHWMAHRYGAPFLTVILDNGGWNATKQNVIRQHPDGPAASSDRFWVNLAQEADLPGVAAAAGGAYAGTASTVAELEEQLRIGLEAVASGRAAVVSARLAPISGQRAVVLTTGVRSA</sequence>
<gene>
    <name evidence="5" type="ORF">BJ991_001297</name>
</gene>
<name>A0A7Y9KKZ6_9MICO</name>
<organism evidence="5 6">
    <name type="scientific">Microbacterium immunditiarum</name>
    <dbReference type="NCBI Taxonomy" id="337480"/>
    <lineage>
        <taxon>Bacteria</taxon>
        <taxon>Bacillati</taxon>
        <taxon>Actinomycetota</taxon>
        <taxon>Actinomycetes</taxon>
        <taxon>Micrococcales</taxon>
        <taxon>Microbacteriaceae</taxon>
        <taxon>Microbacterium</taxon>
    </lineage>
</organism>
<keyword evidence="6" id="KW-1185">Reference proteome</keyword>
<dbReference type="GO" id="GO:0030976">
    <property type="term" value="F:thiamine pyrophosphate binding"/>
    <property type="evidence" value="ECO:0007669"/>
    <property type="project" value="InterPro"/>
</dbReference>
<accession>A0A7Y9KKZ6</accession>
<dbReference type="InterPro" id="IPR000399">
    <property type="entry name" value="TPP-bd_CS"/>
</dbReference>
<dbReference type="Gene3D" id="3.40.50.970">
    <property type="match status" value="2"/>
</dbReference>
<comment type="similarity">
    <text evidence="1">Belongs to the TPP enzyme family.</text>
</comment>
<dbReference type="Pfam" id="PF02775">
    <property type="entry name" value="TPP_enzyme_C"/>
    <property type="match status" value="1"/>
</dbReference>
<proteinExistence type="inferred from homology"/>
<feature type="domain" description="Thiamine pyrophosphate enzyme TPP-binding" evidence="3">
    <location>
        <begin position="412"/>
        <end position="561"/>
    </location>
</feature>